<organism evidence="2 3">
    <name type="scientific">Hondaea fermentalgiana</name>
    <dbReference type="NCBI Taxonomy" id="2315210"/>
    <lineage>
        <taxon>Eukaryota</taxon>
        <taxon>Sar</taxon>
        <taxon>Stramenopiles</taxon>
        <taxon>Bigyra</taxon>
        <taxon>Labyrinthulomycetes</taxon>
        <taxon>Thraustochytrida</taxon>
        <taxon>Thraustochytriidae</taxon>
        <taxon>Hondaea</taxon>
    </lineage>
</organism>
<dbReference type="Proteomes" id="UP000241890">
    <property type="component" value="Unassembled WGS sequence"/>
</dbReference>
<feature type="transmembrane region" description="Helical" evidence="1">
    <location>
        <begin position="236"/>
        <end position="259"/>
    </location>
</feature>
<dbReference type="InParanoid" id="A0A2R5GIG8"/>
<comment type="caution">
    <text evidence="2">The sequence shown here is derived from an EMBL/GenBank/DDBJ whole genome shotgun (WGS) entry which is preliminary data.</text>
</comment>
<dbReference type="OrthoDB" id="202063at2759"/>
<accession>A0A2R5GIG8</accession>
<sequence length="301" mass="33601">MQGPEEARARGAMSAAAARRGGDAGGDIPDFSMIMINGGVRFAKRNKVTTGMWIFGLVLVLFATGFQVSHQEEQTYNRILSKIDYKRLDAAQQQVYVWQHKYAQSKGWFSCDEACHENYENLRAAQDNLYSIEKEFASISSEAKQTVGIFSEYGVQEVRELFWSQFAGGREFAQRSSWYDFIFMSISSMGRDESLVEFGLRLIVNMLLNFTIGLIGALVGFYYYLWGVVAAYQPSFLLAVGFFFLASVAATSLVAAYLAGLYSAAAGTVFVAAKIATQSARLNDDARRAQDAFLRQRPHRD</sequence>
<feature type="transmembrane region" description="Helical" evidence="1">
    <location>
        <begin position="50"/>
        <end position="68"/>
    </location>
</feature>
<evidence type="ECO:0000256" key="1">
    <source>
        <dbReference type="SAM" id="Phobius"/>
    </source>
</evidence>
<protein>
    <submittedName>
        <fullName evidence="2">Uncharacterized protein</fullName>
    </submittedName>
</protein>
<name>A0A2R5GIG8_9STRA</name>
<keyword evidence="1" id="KW-0472">Membrane</keyword>
<dbReference type="EMBL" id="BEYU01000082">
    <property type="protein sequence ID" value="GBG30690.1"/>
    <property type="molecule type" value="Genomic_DNA"/>
</dbReference>
<gene>
    <name evidence="2" type="ORF">FCC1311_069102</name>
</gene>
<reference evidence="2 3" key="1">
    <citation type="submission" date="2017-12" db="EMBL/GenBank/DDBJ databases">
        <title>Sequencing, de novo assembly and annotation of complete genome of a new Thraustochytrid species, strain FCC1311.</title>
        <authorList>
            <person name="Sedici K."/>
            <person name="Godart F."/>
            <person name="Aiese Cigliano R."/>
            <person name="Sanseverino W."/>
            <person name="Barakat M."/>
            <person name="Ortet P."/>
            <person name="Marechal E."/>
            <person name="Cagnac O."/>
            <person name="Amato A."/>
        </authorList>
    </citation>
    <scope>NUCLEOTIDE SEQUENCE [LARGE SCALE GENOMIC DNA]</scope>
</reference>
<keyword evidence="1" id="KW-0812">Transmembrane</keyword>
<evidence type="ECO:0000313" key="3">
    <source>
        <dbReference type="Proteomes" id="UP000241890"/>
    </source>
</evidence>
<proteinExistence type="predicted"/>
<keyword evidence="3" id="KW-1185">Reference proteome</keyword>
<feature type="transmembrane region" description="Helical" evidence="1">
    <location>
        <begin position="198"/>
        <end position="224"/>
    </location>
</feature>
<dbReference type="AlphaFoldDB" id="A0A2R5GIG8"/>
<keyword evidence="1" id="KW-1133">Transmembrane helix</keyword>
<evidence type="ECO:0000313" key="2">
    <source>
        <dbReference type="EMBL" id="GBG30690.1"/>
    </source>
</evidence>